<feature type="region of interest" description="Disordered" evidence="2">
    <location>
        <begin position="1"/>
        <end position="56"/>
    </location>
</feature>
<feature type="compositionally biased region" description="Pro residues" evidence="2">
    <location>
        <begin position="281"/>
        <end position="291"/>
    </location>
</feature>
<comment type="caution">
    <text evidence="3">The sequence shown here is derived from an EMBL/GenBank/DDBJ whole genome shotgun (WGS) entry which is preliminary data.</text>
</comment>
<feature type="compositionally biased region" description="Acidic residues" evidence="2">
    <location>
        <begin position="683"/>
        <end position="694"/>
    </location>
</feature>
<gene>
    <name evidence="3" type="ORF">DPMN_012279</name>
</gene>
<feature type="region of interest" description="Disordered" evidence="2">
    <location>
        <begin position="559"/>
        <end position="694"/>
    </location>
</feature>
<feature type="compositionally biased region" description="Basic and acidic residues" evidence="2">
    <location>
        <begin position="243"/>
        <end position="256"/>
    </location>
</feature>
<dbReference type="EMBL" id="JAIWYP010000001">
    <property type="protein sequence ID" value="KAH3888247.1"/>
    <property type="molecule type" value="Genomic_DNA"/>
</dbReference>
<feature type="compositionally biased region" description="Polar residues" evidence="2">
    <location>
        <begin position="1"/>
        <end position="14"/>
    </location>
</feature>
<evidence type="ECO:0000256" key="1">
    <source>
        <dbReference type="SAM" id="Coils"/>
    </source>
</evidence>
<feature type="compositionally biased region" description="Low complexity" evidence="2">
    <location>
        <begin position="627"/>
        <end position="636"/>
    </location>
</feature>
<feature type="region of interest" description="Disordered" evidence="2">
    <location>
        <begin position="1231"/>
        <end position="1285"/>
    </location>
</feature>
<feature type="compositionally biased region" description="Polar residues" evidence="2">
    <location>
        <begin position="100"/>
        <end position="111"/>
    </location>
</feature>
<feature type="compositionally biased region" description="Low complexity" evidence="2">
    <location>
        <begin position="336"/>
        <end position="347"/>
    </location>
</feature>
<keyword evidence="1" id="KW-0175">Coiled coil</keyword>
<dbReference type="Proteomes" id="UP000828390">
    <property type="component" value="Unassembled WGS sequence"/>
</dbReference>
<feature type="region of interest" description="Disordered" evidence="2">
    <location>
        <begin position="243"/>
        <end position="536"/>
    </location>
</feature>
<feature type="region of interest" description="Disordered" evidence="2">
    <location>
        <begin position="764"/>
        <end position="837"/>
    </location>
</feature>
<name>A0A9D4N242_DREPO</name>
<feature type="compositionally biased region" description="Polar residues" evidence="2">
    <location>
        <begin position="421"/>
        <end position="431"/>
    </location>
</feature>
<feature type="compositionally biased region" description="Basic and acidic residues" evidence="2">
    <location>
        <begin position="616"/>
        <end position="626"/>
    </location>
</feature>
<feature type="compositionally biased region" description="Polar residues" evidence="2">
    <location>
        <begin position="649"/>
        <end position="659"/>
    </location>
</feature>
<feature type="compositionally biased region" description="Polar residues" evidence="2">
    <location>
        <begin position="138"/>
        <end position="152"/>
    </location>
</feature>
<feature type="compositionally biased region" description="Acidic residues" evidence="2">
    <location>
        <begin position="819"/>
        <end position="828"/>
    </location>
</feature>
<feature type="region of interest" description="Disordered" evidence="2">
    <location>
        <begin position="82"/>
        <end position="179"/>
    </location>
</feature>
<feature type="compositionally biased region" description="Polar residues" evidence="2">
    <location>
        <begin position="792"/>
        <end position="809"/>
    </location>
</feature>
<accession>A0A9D4N242</accession>
<protein>
    <submittedName>
        <fullName evidence="3">Uncharacterized protein</fullName>
    </submittedName>
</protein>
<feature type="coiled-coil region" evidence="1">
    <location>
        <begin position="890"/>
        <end position="936"/>
    </location>
</feature>
<reference evidence="3" key="1">
    <citation type="journal article" date="2019" name="bioRxiv">
        <title>The Genome of the Zebra Mussel, Dreissena polymorpha: A Resource for Invasive Species Research.</title>
        <authorList>
            <person name="McCartney M.A."/>
            <person name="Auch B."/>
            <person name="Kono T."/>
            <person name="Mallez S."/>
            <person name="Zhang Y."/>
            <person name="Obille A."/>
            <person name="Becker A."/>
            <person name="Abrahante J.E."/>
            <person name="Garbe J."/>
            <person name="Badalamenti J.P."/>
            <person name="Herman A."/>
            <person name="Mangelson H."/>
            <person name="Liachko I."/>
            <person name="Sullivan S."/>
            <person name="Sone E.D."/>
            <person name="Koren S."/>
            <person name="Silverstein K.A.T."/>
            <person name="Beckman K.B."/>
            <person name="Gohl D.M."/>
        </authorList>
    </citation>
    <scope>NUCLEOTIDE SEQUENCE</scope>
    <source>
        <strain evidence="3">Duluth1</strain>
        <tissue evidence="3">Whole animal</tissue>
    </source>
</reference>
<feature type="compositionally biased region" description="Low complexity" evidence="2">
    <location>
        <begin position="1241"/>
        <end position="1267"/>
    </location>
</feature>
<evidence type="ECO:0000256" key="2">
    <source>
        <dbReference type="SAM" id="MobiDB-lite"/>
    </source>
</evidence>
<sequence>MGNNHSRQPVTPSTDVVRSPPARPDAPPSARPVSSLGPQGPTYNNPVNRVLPKELPSILKLRPVSMELSKYNSDYENLYSYQNEGTDVDANKNNIEKNDQPSGSEPQNDMISSAPAPPMNGYIPNGSPPVVPPVSNGDVQSTMPVPSVSTKQAPYRPSHRRQMSLGQQEHTIMEEPEESIESRVKLDPFMQSYPGAVGPSLPVKNNFNLDYSYQLTYVQLAEHRRSKTIEELEKRTGKKLSDLTADLNEHSEKPAFVRESASRVSSRSAGSALSSKKKKAPAPPVQVPPPHSSKSTPSTPRKDTYSVDNEPPIDYDIESPRRPPPPAQNFKLPRYSVVPVSRSQSSVKMPPAPPPPPMGMTTKQPNTSLTRSESLNAKPELVLKRTPDLKPAPKTADANIGGQVPWLLEMKNLSETKAARRQQSQEKQGTATVDAEEEKNETKNSSTVNGSERQEPAAKLVFESAKNETDSVQPKANIERSNSMKDKDLPVSGAPKVLRHSSTTTYDRLPQPSFQRQSSDPAELGVSQSSTDPVRRLNSLLQHDIMTAANAKCVKVVKQTTPVPPKPKDPHTVFREQLQKACAARDERAKVEGTIDDKLKQNTSNTSLDMEEVLDDDKPSSSRKESTASSRSSEPPEILPKPPRYHKNVTMNKTGNVYSKAQKASVGPNASNRQQVPASQDWTPEDDLDSDDDISDREIVTGRNASADGFKSTIIPKSMNDLKVQKNSKKDKKANKLVQNEEQKAKFGSVKRFKKSMHKGVRNAFGSISKASGKILRRQKAEDLETVDDTPKNWSLDASSGENSTSRSNGYHIPKYGEYDDDPDDSDVEQNGLDHDAAEVEYRTNRLGESDNSDEDIDEPKFVSPRYEKVKSLDRKKHSNDHFRKENLSLERATEERWAKERKLEEEKRKQLELELEMHKLREAETRERLKRLETAHLQQQLAAAQLLQQQQQHYAPSVPHQNLSLMPAPTLPPVNGFHNYGTLPDPNQPQNFSNTMFNQQMPRNGFQSNFGHYSQTSPFLSTSMSGSMPYDLNEYMRMLSVPTPPTSQQMAFFLNSMTLTGQPFERKSNPLLFDMFSKPQYPSSGDGFQRLDPTDLKKQGFQSWASSPNINSTASVNTGNGGVQLSDFVASYNGANSGNNSVVDPNDMKVKPTNPLYNSDSDSELSPGKTVVARVQVKDYRKVPVRTESGKFMKKYASEHLIPSGNLNFDTNSTQSLNRKSSFDISEQLNHHRQRSVSPSNSVSTVDSAISSSVTLSTPSSPTHSVGAPGSPQVCPRSHSSTPSFRTVVDLSNPVTAGSAQIIVSNVDDVKL</sequence>
<feature type="compositionally biased region" description="Low complexity" evidence="2">
    <location>
        <begin position="262"/>
        <end position="274"/>
    </location>
</feature>
<evidence type="ECO:0000313" key="4">
    <source>
        <dbReference type="Proteomes" id="UP000828390"/>
    </source>
</evidence>
<feature type="compositionally biased region" description="Basic and acidic residues" evidence="2">
    <location>
        <begin position="566"/>
        <end position="600"/>
    </location>
</feature>
<keyword evidence="4" id="KW-1185">Reference proteome</keyword>
<feature type="compositionally biased region" description="Polar residues" evidence="2">
    <location>
        <begin position="668"/>
        <end position="682"/>
    </location>
</feature>
<dbReference type="OrthoDB" id="6156367at2759"/>
<proteinExistence type="predicted"/>
<reference evidence="3" key="2">
    <citation type="submission" date="2020-11" db="EMBL/GenBank/DDBJ databases">
        <authorList>
            <person name="McCartney M.A."/>
            <person name="Auch B."/>
            <person name="Kono T."/>
            <person name="Mallez S."/>
            <person name="Becker A."/>
            <person name="Gohl D.M."/>
            <person name="Silverstein K.A.T."/>
            <person name="Koren S."/>
            <person name="Bechman K.B."/>
            <person name="Herman A."/>
            <person name="Abrahante J.E."/>
            <person name="Garbe J."/>
        </authorList>
    </citation>
    <scope>NUCLEOTIDE SEQUENCE</scope>
    <source>
        <strain evidence="3">Duluth1</strain>
        <tissue evidence="3">Whole animal</tissue>
    </source>
</reference>
<feature type="compositionally biased region" description="Polar residues" evidence="2">
    <location>
        <begin position="361"/>
        <end position="375"/>
    </location>
</feature>
<feature type="compositionally biased region" description="Pro residues" evidence="2">
    <location>
        <begin position="21"/>
        <end position="30"/>
    </location>
</feature>
<organism evidence="3 4">
    <name type="scientific">Dreissena polymorpha</name>
    <name type="common">Zebra mussel</name>
    <name type="synonym">Mytilus polymorpha</name>
    <dbReference type="NCBI Taxonomy" id="45954"/>
    <lineage>
        <taxon>Eukaryota</taxon>
        <taxon>Metazoa</taxon>
        <taxon>Spiralia</taxon>
        <taxon>Lophotrochozoa</taxon>
        <taxon>Mollusca</taxon>
        <taxon>Bivalvia</taxon>
        <taxon>Autobranchia</taxon>
        <taxon>Heteroconchia</taxon>
        <taxon>Euheterodonta</taxon>
        <taxon>Imparidentia</taxon>
        <taxon>Neoheterodontei</taxon>
        <taxon>Myida</taxon>
        <taxon>Dreissenoidea</taxon>
        <taxon>Dreissenidae</taxon>
        <taxon>Dreissena</taxon>
    </lineage>
</organism>
<evidence type="ECO:0000313" key="3">
    <source>
        <dbReference type="EMBL" id="KAH3888247.1"/>
    </source>
</evidence>
<feature type="compositionally biased region" description="Polar residues" evidence="2">
    <location>
        <begin position="500"/>
        <end position="532"/>
    </location>
</feature>